<evidence type="ECO:0000259" key="6">
    <source>
        <dbReference type="PROSITE" id="PS51007"/>
    </source>
</evidence>
<dbReference type="SUPFAM" id="SSF46626">
    <property type="entry name" value="Cytochrome c"/>
    <property type="match status" value="1"/>
</dbReference>
<proteinExistence type="predicted"/>
<reference evidence="8" key="1">
    <citation type="journal article" date="2019" name="Int. J. Syst. Evol. Microbiol.">
        <title>The Global Catalogue of Microorganisms (GCM) 10K type strain sequencing project: providing services to taxonomists for standard genome sequencing and annotation.</title>
        <authorList>
            <consortium name="The Broad Institute Genomics Platform"/>
            <consortium name="The Broad Institute Genome Sequencing Center for Infectious Disease"/>
            <person name="Wu L."/>
            <person name="Ma J."/>
        </authorList>
    </citation>
    <scope>NUCLEOTIDE SEQUENCE [LARGE SCALE GENOMIC DNA]</scope>
    <source>
        <strain evidence="8">KCTC 42964</strain>
    </source>
</reference>
<evidence type="ECO:0000256" key="2">
    <source>
        <dbReference type="ARBA" id="ARBA00022723"/>
    </source>
</evidence>
<evidence type="ECO:0000256" key="4">
    <source>
        <dbReference type="PROSITE-ProRule" id="PRU00433"/>
    </source>
</evidence>
<feature type="domain" description="Cytochrome c" evidence="6">
    <location>
        <begin position="38"/>
        <end position="114"/>
    </location>
</feature>
<gene>
    <name evidence="7" type="ORF">ACFOGJ_02600</name>
</gene>
<accession>A0ABV7KUY5</accession>
<evidence type="ECO:0000256" key="1">
    <source>
        <dbReference type="ARBA" id="ARBA00022617"/>
    </source>
</evidence>
<keyword evidence="5" id="KW-0732">Signal</keyword>
<feature type="chain" id="PRO_5046398386" evidence="5">
    <location>
        <begin position="26"/>
        <end position="118"/>
    </location>
</feature>
<dbReference type="Pfam" id="PF13442">
    <property type="entry name" value="Cytochrome_CBB3"/>
    <property type="match status" value="1"/>
</dbReference>
<dbReference type="Gene3D" id="1.10.760.10">
    <property type="entry name" value="Cytochrome c-like domain"/>
    <property type="match status" value="1"/>
</dbReference>
<dbReference type="Proteomes" id="UP001595528">
    <property type="component" value="Unassembled WGS sequence"/>
</dbReference>
<dbReference type="RefSeq" id="WP_379897886.1">
    <property type="nucleotide sequence ID" value="NZ_JBHRTR010000007.1"/>
</dbReference>
<name>A0ABV7KUY5_9PROT</name>
<dbReference type="InterPro" id="IPR036909">
    <property type="entry name" value="Cyt_c-like_dom_sf"/>
</dbReference>
<evidence type="ECO:0000256" key="3">
    <source>
        <dbReference type="ARBA" id="ARBA00023004"/>
    </source>
</evidence>
<organism evidence="7 8">
    <name type="scientific">Marinibaculum pumilum</name>
    <dbReference type="NCBI Taxonomy" id="1766165"/>
    <lineage>
        <taxon>Bacteria</taxon>
        <taxon>Pseudomonadati</taxon>
        <taxon>Pseudomonadota</taxon>
        <taxon>Alphaproteobacteria</taxon>
        <taxon>Rhodospirillales</taxon>
        <taxon>Rhodospirillaceae</taxon>
        <taxon>Marinibaculum</taxon>
    </lineage>
</organism>
<evidence type="ECO:0000313" key="7">
    <source>
        <dbReference type="EMBL" id="MFC3226099.1"/>
    </source>
</evidence>
<evidence type="ECO:0000313" key="8">
    <source>
        <dbReference type="Proteomes" id="UP001595528"/>
    </source>
</evidence>
<dbReference type="InterPro" id="IPR009056">
    <property type="entry name" value="Cyt_c-like_dom"/>
</dbReference>
<sequence>MNVSIRRLIVAAGLCLSLAAPLAVAPSGLAADETVSEADRKAGQKAYKRFCSHCHGLDLKNPGTASFDLRKWPSGQHDQFVDTVSNGKGDMPAWGDILRPEEIEVIYAYIISHPDRKK</sequence>
<dbReference type="EMBL" id="JBHRTR010000007">
    <property type="protein sequence ID" value="MFC3226099.1"/>
    <property type="molecule type" value="Genomic_DNA"/>
</dbReference>
<keyword evidence="3 4" id="KW-0408">Iron</keyword>
<evidence type="ECO:0000256" key="5">
    <source>
        <dbReference type="SAM" id="SignalP"/>
    </source>
</evidence>
<feature type="signal peptide" evidence="5">
    <location>
        <begin position="1"/>
        <end position="25"/>
    </location>
</feature>
<keyword evidence="2 4" id="KW-0479">Metal-binding</keyword>
<keyword evidence="1 4" id="KW-0349">Heme</keyword>
<keyword evidence="8" id="KW-1185">Reference proteome</keyword>
<protein>
    <submittedName>
        <fullName evidence="7">C-type cytochrome</fullName>
    </submittedName>
</protein>
<dbReference type="PROSITE" id="PS51007">
    <property type="entry name" value="CYTC"/>
    <property type="match status" value="1"/>
</dbReference>
<comment type="caution">
    <text evidence="7">The sequence shown here is derived from an EMBL/GenBank/DDBJ whole genome shotgun (WGS) entry which is preliminary data.</text>
</comment>